<dbReference type="SMART" id="SM00280">
    <property type="entry name" value="KAZAL"/>
    <property type="match status" value="3"/>
</dbReference>
<feature type="domain" description="Kazal-like" evidence="10">
    <location>
        <begin position="83"/>
        <end position="140"/>
    </location>
</feature>
<feature type="signal peptide" evidence="9">
    <location>
        <begin position="1"/>
        <end position="22"/>
    </location>
</feature>
<keyword evidence="12" id="KW-1185">Reference proteome</keyword>
<dbReference type="CDD" id="cd00104">
    <property type="entry name" value="KAZAL_FS"/>
    <property type="match status" value="1"/>
</dbReference>
<keyword evidence="6" id="KW-0722">Serine protease inhibitor</keyword>
<evidence type="ECO:0000256" key="7">
    <source>
        <dbReference type="ARBA" id="ARBA00023157"/>
    </source>
</evidence>
<dbReference type="PROSITE" id="PS00282">
    <property type="entry name" value="KAZAL_1"/>
    <property type="match status" value="2"/>
</dbReference>
<evidence type="ECO:0000313" key="11">
    <source>
        <dbReference type="Ensembl" id="ENSAPLP00000020827.1"/>
    </source>
</evidence>
<proteinExistence type="predicted"/>
<dbReference type="InterPro" id="IPR050159">
    <property type="entry name" value="Kazal-type_SerProtInhib"/>
</dbReference>
<comment type="subcellular location">
    <subcellularLocation>
        <location evidence="1">Secreted</location>
    </subcellularLocation>
</comment>
<accession>A0A493T4J9</accession>
<feature type="domain" description="Kazal-like" evidence="10">
    <location>
        <begin position="22"/>
        <end position="82"/>
    </location>
</feature>
<evidence type="ECO:0000256" key="9">
    <source>
        <dbReference type="SAM" id="SignalP"/>
    </source>
</evidence>
<feature type="chain" id="PRO_5019848168" description="Ovomucoid" evidence="9">
    <location>
        <begin position="23"/>
        <end position="202"/>
    </location>
</feature>
<dbReference type="GO" id="GO:0005576">
    <property type="term" value="C:extracellular region"/>
    <property type="evidence" value="ECO:0007669"/>
    <property type="project" value="UniProtKB-SubCell"/>
</dbReference>
<evidence type="ECO:0000256" key="4">
    <source>
        <dbReference type="ARBA" id="ARBA00022690"/>
    </source>
</evidence>
<reference evidence="11 12" key="1">
    <citation type="submission" date="2017-10" db="EMBL/GenBank/DDBJ databases">
        <title>A new Pekin duck reference genome.</title>
        <authorList>
            <person name="Hou Z.-C."/>
            <person name="Zhou Z.-K."/>
            <person name="Zhu F."/>
            <person name="Hou S.-S."/>
        </authorList>
    </citation>
    <scope>NUCLEOTIDE SEQUENCE [LARGE SCALE GENOMIC DNA]</scope>
</reference>
<keyword evidence="8" id="KW-0325">Glycoprotein</keyword>
<name>A0A493T4J9_ANAPP</name>
<keyword evidence="4" id="KW-0646">Protease inhibitor</keyword>
<dbReference type="Ensembl" id="ENSAPLT00000046332.1">
    <property type="protein sequence ID" value="ENSAPLP00000020827.1"/>
    <property type="gene ID" value="ENSAPLG00000016711.1"/>
</dbReference>
<dbReference type="GeneTree" id="ENSGT00940000165772"/>
<evidence type="ECO:0000313" key="12">
    <source>
        <dbReference type="Proteomes" id="UP000016666"/>
    </source>
</evidence>
<evidence type="ECO:0000256" key="6">
    <source>
        <dbReference type="ARBA" id="ARBA00022900"/>
    </source>
</evidence>
<keyword evidence="3" id="KW-0964">Secreted</keyword>
<keyword evidence="7" id="KW-1015">Disulfide bond</keyword>
<dbReference type="AlphaFoldDB" id="A0A493T4J9"/>
<dbReference type="Pfam" id="PF00050">
    <property type="entry name" value="Kazal_1"/>
    <property type="match status" value="3"/>
</dbReference>
<evidence type="ECO:0000256" key="5">
    <source>
        <dbReference type="ARBA" id="ARBA00022737"/>
    </source>
</evidence>
<dbReference type="PROSITE" id="PS51465">
    <property type="entry name" value="KAZAL_2"/>
    <property type="match status" value="3"/>
</dbReference>
<dbReference type="PANTHER" id="PTHR47499:SF1">
    <property type="entry name" value="SERINE PROTEASE INHIBITOR KAZAL-TYPE 7"/>
    <property type="match status" value="1"/>
</dbReference>
<evidence type="ECO:0000256" key="8">
    <source>
        <dbReference type="ARBA" id="ARBA00023180"/>
    </source>
</evidence>
<evidence type="ECO:0000256" key="1">
    <source>
        <dbReference type="ARBA" id="ARBA00004613"/>
    </source>
</evidence>
<dbReference type="SUPFAM" id="SSF100895">
    <property type="entry name" value="Kazal-type serine protease inhibitors"/>
    <property type="match status" value="3"/>
</dbReference>
<evidence type="ECO:0000256" key="2">
    <source>
        <dbReference type="ARBA" id="ARBA00019248"/>
    </source>
</evidence>
<organism evidence="11 12">
    <name type="scientific">Anas platyrhynchos platyrhynchos</name>
    <name type="common">Northern mallard</name>
    <dbReference type="NCBI Taxonomy" id="8840"/>
    <lineage>
        <taxon>Eukaryota</taxon>
        <taxon>Metazoa</taxon>
        <taxon>Chordata</taxon>
        <taxon>Craniata</taxon>
        <taxon>Vertebrata</taxon>
        <taxon>Euteleostomi</taxon>
        <taxon>Archelosauria</taxon>
        <taxon>Archosauria</taxon>
        <taxon>Dinosauria</taxon>
        <taxon>Saurischia</taxon>
        <taxon>Theropoda</taxon>
        <taxon>Coelurosauria</taxon>
        <taxon>Aves</taxon>
        <taxon>Neognathae</taxon>
        <taxon>Galloanserae</taxon>
        <taxon>Anseriformes</taxon>
        <taxon>Anatidae</taxon>
        <taxon>Anatinae</taxon>
        <taxon>Anas</taxon>
    </lineage>
</organism>
<dbReference type="InterPro" id="IPR001239">
    <property type="entry name" value="Prot_inh_Kazal-m"/>
</dbReference>
<keyword evidence="5" id="KW-0677">Repeat</keyword>
<reference evidence="11" key="2">
    <citation type="submission" date="2025-08" db="UniProtKB">
        <authorList>
            <consortium name="Ensembl"/>
        </authorList>
    </citation>
    <scope>IDENTIFICATION</scope>
</reference>
<protein>
    <recommendedName>
        <fullName evidence="2">Ovomucoid</fullName>
    </recommendedName>
</protein>
<dbReference type="PANTHER" id="PTHR47499">
    <property type="entry name" value="SERINE PROTEASE INHIBITOR KAZAL-TYPE 7 SPINK7"/>
    <property type="match status" value="1"/>
</dbReference>
<feature type="domain" description="Kazal-like" evidence="10">
    <location>
        <begin position="142"/>
        <end position="202"/>
    </location>
</feature>
<sequence>MTRAAALLGLLFLVCFSDIVSGQRWASCSVYRMADRSNLACPRDFQPVCGTDNVTYPNECSLCREIFRNRVIDKKHDGKCIKVDCTGYMRTTGGRESLCTRHYNPLCATNGVTYSNKCSFCTAVANGEDIDLLMPGKCPKFRNTQIDCSGFKSSGFKDNVFCTAEYMPLCGSDGRTYGNKCHFCIAVQKSRGSLTLKHHGEC</sequence>
<dbReference type="PRINTS" id="PR00290">
    <property type="entry name" value="KAZALINHBTR"/>
</dbReference>
<dbReference type="FunFam" id="3.30.60.30:FF:000037">
    <property type="entry name" value="Ovomucoid"/>
    <property type="match status" value="1"/>
</dbReference>
<dbReference type="InterPro" id="IPR002350">
    <property type="entry name" value="Kazal_dom"/>
</dbReference>
<keyword evidence="9" id="KW-0732">Signal</keyword>
<dbReference type="InterPro" id="IPR036058">
    <property type="entry name" value="Kazal_dom_sf"/>
</dbReference>
<dbReference type="STRING" id="8840.ENSAPLP00000020827"/>
<dbReference type="Proteomes" id="UP000016666">
    <property type="component" value="Chromosome 14"/>
</dbReference>
<evidence type="ECO:0000256" key="3">
    <source>
        <dbReference type="ARBA" id="ARBA00022525"/>
    </source>
</evidence>
<dbReference type="Gene3D" id="3.30.60.30">
    <property type="match status" value="3"/>
</dbReference>
<evidence type="ECO:0000259" key="10">
    <source>
        <dbReference type="PROSITE" id="PS51465"/>
    </source>
</evidence>
<dbReference type="OMA" id="KMANCAA"/>
<dbReference type="GO" id="GO:0004867">
    <property type="term" value="F:serine-type endopeptidase inhibitor activity"/>
    <property type="evidence" value="ECO:0007669"/>
    <property type="project" value="UniProtKB-KW"/>
</dbReference>
<reference evidence="11" key="3">
    <citation type="submission" date="2025-09" db="UniProtKB">
        <authorList>
            <consortium name="Ensembl"/>
        </authorList>
    </citation>
    <scope>IDENTIFICATION</scope>
</reference>